<protein>
    <submittedName>
        <fullName evidence="1">Uncharacterized protein</fullName>
    </submittedName>
</protein>
<accession>A0A1H4HSU1</accession>
<keyword evidence="2" id="KW-1185">Reference proteome</keyword>
<gene>
    <name evidence="1" type="ORF">SAMN05192564_1163</name>
</gene>
<dbReference type="EMBL" id="FNRQ01000016">
    <property type="protein sequence ID" value="SEB24899.1"/>
    <property type="molecule type" value="Genomic_DNA"/>
</dbReference>
<organism evidence="1 2">
    <name type="scientific">Paraburkholderia sartisoli</name>
    <dbReference type="NCBI Taxonomy" id="83784"/>
    <lineage>
        <taxon>Bacteria</taxon>
        <taxon>Pseudomonadati</taxon>
        <taxon>Pseudomonadota</taxon>
        <taxon>Betaproteobacteria</taxon>
        <taxon>Burkholderiales</taxon>
        <taxon>Burkholderiaceae</taxon>
        <taxon>Paraburkholderia</taxon>
    </lineage>
</organism>
<dbReference type="AlphaFoldDB" id="A0A1H4HSU1"/>
<reference evidence="2" key="1">
    <citation type="submission" date="2016-10" db="EMBL/GenBank/DDBJ databases">
        <authorList>
            <person name="Varghese N."/>
            <person name="Submissions S."/>
        </authorList>
    </citation>
    <scope>NUCLEOTIDE SEQUENCE [LARGE SCALE GENOMIC DNA]</scope>
    <source>
        <strain evidence="2">LMG 24000</strain>
    </source>
</reference>
<evidence type="ECO:0000313" key="2">
    <source>
        <dbReference type="Proteomes" id="UP000198638"/>
    </source>
</evidence>
<name>A0A1H4HSU1_9BURK</name>
<dbReference type="Proteomes" id="UP000198638">
    <property type="component" value="Unassembled WGS sequence"/>
</dbReference>
<dbReference type="STRING" id="83784.SAMN05192564_1163"/>
<sequence>MEVSNSPELIQVYRSRFHHPESHRLDSGGERTERNRKFRFSRSAWSKHHRWQRSGKPHVLTLFLKFVNMLPLRKKRSCQHPGGFLT</sequence>
<proteinExistence type="predicted"/>
<evidence type="ECO:0000313" key="1">
    <source>
        <dbReference type="EMBL" id="SEB24899.1"/>
    </source>
</evidence>